<evidence type="ECO:0000313" key="3">
    <source>
        <dbReference type="Proteomes" id="UP000664369"/>
    </source>
</evidence>
<evidence type="ECO:0000313" key="2">
    <source>
        <dbReference type="EMBL" id="MBO2009158.1"/>
    </source>
</evidence>
<dbReference type="RefSeq" id="WP_208174777.1">
    <property type="nucleotide sequence ID" value="NZ_JAGETZ010000003.1"/>
</dbReference>
<dbReference type="SUPFAM" id="SSF88874">
    <property type="entry name" value="Receptor-binding domain of short tail fibre protein gp12"/>
    <property type="match status" value="1"/>
</dbReference>
<feature type="domain" description="Baseplate structural protein Gp10 C-terminal" evidence="1">
    <location>
        <begin position="187"/>
        <end position="277"/>
    </location>
</feature>
<evidence type="ECO:0000259" key="1">
    <source>
        <dbReference type="Pfam" id="PF21939"/>
    </source>
</evidence>
<reference evidence="2 3" key="1">
    <citation type="submission" date="2021-03" db="EMBL/GenBank/DDBJ databases">
        <authorList>
            <person name="Kim M.K."/>
        </authorList>
    </citation>
    <scope>NUCLEOTIDE SEQUENCE [LARGE SCALE GENOMIC DNA]</scope>
    <source>
        <strain evidence="2 3">BT442</strain>
    </source>
</reference>
<accession>A0ABS3QDU4</accession>
<proteinExistence type="predicted"/>
<dbReference type="InterPro" id="IPR053827">
    <property type="entry name" value="Gp10_C"/>
</dbReference>
<gene>
    <name evidence="2" type="ORF">J4E00_08845</name>
</gene>
<organism evidence="2 3">
    <name type="scientific">Hymenobacter negativus</name>
    <dbReference type="NCBI Taxonomy" id="2795026"/>
    <lineage>
        <taxon>Bacteria</taxon>
        <taxon>Pseudomonadati</taxon>
        <taxon>Bacteroidota</taxon>
        <taxon>Cytophagia</taxon>
        <taxon>Cytophagales</taxon>
        <taxon>Hymenobacteraceae</taxon>
        <taxon>Hymenobacter</taxon>
    </lineage>
</organism>
<dbReference type="Pfam" id="PF21939">
    <property type="entry name" value="Gp10_C"/>
    <property type="match status" value="1"/>
</dbReference>
<keyword evidence="3" id="KW-1185">Reference proteome</keyword>
<dbReference type="CDD" id="cd22641">
    <property type="entry name" value="C24-like"/>
    <property type="match status" value="1"/>
</dbReference>
<name>A0ABS3QDU4_9BACT</name>
<sequence length="284" mass="30877">MKTLEFDLGGRPIANDDLVTLQSETTASVAALYLGRGAFIVSGCQVSGSGPSYNVSAGIVFLDGQLLRFYGAGSVTLPMQLQRGGYDFLDQRTYQVGGTKTCIRERVAVLVDADPSYTGGEFIPFDTWGGLRWDHVMRASVRYLGEIAPLASVGYVPTDYDADGRGLPGTSAWGWHECNGSGGTDNYNGRVLLGRDANKSAYDTVGKQGGAETHRLTVPEMPSHRHTSERFARYQDFKALPNTGGDNAVRDRGYVEEDPMGGDLPHNNMQPFSTVLMRQWVGYV</sequence>
<dbReference type="Proteomes" id="UP000664369">
    <property type="component" value="Unassembled WGS sequence"/>
</dbReference>
<dbReference type="EMBL" id="JAGETZ010000003">
    <property type="protein sequence ID" value="MBO2009158.1"/>
    <property type="molecule type" value="Genomic_DNA"/>
</dbReference>
<comment type="caution">
    <text evidence="2">The sequence shown here is derived from an EMBL/GenBank/DDBJ whole genome shotgun (WGS) entry which is preliminary data.</text>
</comment>
<protein>
    <recommendedName>
        <fullName evidence="1">Baseplate structural protein Gp10 C-terminal domain-containing protein</fullName>
    </recommendedName>
</protein>